<evidence type="ECO:0000313" key="2">
    <source>
        <dbReference type="Proteomes" id="UP001054945"/>
    </source>
</evidence>
<dbReference type="Proteomes" id="UP001054945">
    <property type="component" value="Unassembled WGS sequence"/>
</dbReference>
<gene>
    <name evidence="1" type="ORF">CEXT_463671</name>
</gene>
<accession>A0AAV4P4G7</accession>
<evidence type="ECO:0000313" key="1">
    <source>
        <dbReference type="EMBL" id="GIX92192.1"/>
    </source>
</evidence>
<reference evidence="1 2" key="1">
    <citation type="submission" date="2021-06" db="EMBL/GenBank/DDBJ databases">
        <title>Caerostris extrusa draft genome.</title>
        <authorList>
            <person name="Kono N."/>
            <person name="Arakawa K."/>
        </authorList>
    </citation>
    <scope>NUCLEOTIDE SEQUENCE [LARGE SCALE GENOMIC DNA]</scope>
</reference>
<proteinExistence type="predicted"/>
<dbReference type="EMBL" id="BPLR01021667">
    <property type="protein sequence ID" value="GIX92192.1"/>
    <property type="molecule type" value="Genomic_DNA"/>
</dbReference>
<keyword evidence="2" id="KW-1185">Reference proteome</keyword>
<comment type="caution">
    <text evidence="1">The sequence shown here is derived from an EMBL/GenBank/DDBJ whole genome shotgun (WGS) entry which is preliminary data.</text>
</comment>
<protein>
    <submittedName>
        <fullName evidence="1">Uncharacterized protein</fullName>
    </submittedName>
</protein>
<dbReference type="AlphaFoldDB" id="A0AAV4P4G7"/>
<name>A0AAV4P4G7_CAEEX</name>
<sequence>MQKSERRIFQMQIRKTDFQMQIKDGRYEKTDFPGCKSERRIFQMQKNPKDGFSDANPERRIFQMQLKDGLSRCKLKDGLSRCKSERRTFQMQIRKTDFPDANPDGKRTFQFGDVKKPLLPQYKSHITSLGLDYVDRELLFCNSYAPPQRVVFHLCQCSSVVFSLLAPFHLPHPGIVMPPRGTKTPIRYRGMVDGIAMLPMVNCSNKI</sequence>
<organism evidence="1 2">
    <name type="scientific">Caerostris extrusa</name>
    <name type="common">Bark spider</name>
    <name type="synonym">Caerostris bankana</name>
    <dbReference type="NCBI Taxonomy" id="172846"/>
    <lineage>
        <taxon>Eukaryota</taxon>
        <taxon>Metazoa</taxon>
        <taxon>Ecdysozoa</taxon>
        <taxon>Arthropoda</taxon>
        <taxon>Chelicerata</taxon>
        <taxon>Arachnida</taxon>
        <taxon>Araneae</taxon>
        <taxon>Araneomorphae</taxon>
        <taxon>Entelegynae</taxon>
        <taxon>Araneoidea</taxon>
        <taxon>Araneidae</taxon>
        <taxon>Caerostris</taxon>
    </lineage>
</organism>